<proteinExistence type="predicted"/>
<protein>
    <recommendedName>
        <fullName evidence="3">DUF1269 domain-containing protein</fullName>
    </recommendedName>
</protein>
<dbReference type="RefSeq" id="WP_102183614.1">
    <property type="nucleotide sequence ID" value="NZ_NMQE01000904.1"/>
</dbReference>
<organism evidence="1 2">
    <name type="scientific">Fischerella thermalis CCMEE 5318</name>
    <dbReference type="NCBI Taxonomy" id="2019666"/>
    <lineage>
        <taxon>Bacteria</taxon>
        <taxon>Bacillati</taxon>
        <taxon>Cyanobacteriota</taxon>
        <taxon>Cyanophyceae</taxon>
        <taxon>Nostocales</taxon>
        <taxon>Hapalosiphonaceae</taxon>
        <taxon>Fischerella</taxon>
    </lineage>
</organism>
<dbReference type="EMBL" id="NMQE01000904">
    <property type="protein sequence ID" value="PMB16205.1"/>
    <property type="molecule type" value="Genomic_DNA"/>
</dbReference>
<gene>
    <name evidence="1" type="ORF">CEN46_25125</name>
</gene>
<dbReference type="InterPro" id="IPR009200">
    <property type="entry name" value="DUF1269_membrane"/>
</dbReference>
<evidence type="ECO:0008006" key="3">
    <source>
        <dbReference type="Google" id="ProtNLM"/>
    </source>
</evidence>
<accession>A0A2N6L4V3</accession>
<comment type="caution">
    <text evidence="1">The sequence shown here is derived from an EMBL/GenBank/DDBJ whole genome shotgun (WGS) entry which is preliminary data.</text>
</comment>
<sequence>MENPISLIIACFRDQKEAAEVLEELKLLKKQETIGLWNAAVITKNQNGKLSLKEIAQTVGIKSDAGICGILGAIIGIVAGGPIAGIVLDTASRAFSGKVINLGFDNRELREIGDSMVPGSSAIVAIIENKWVEELVYTLTKVGTEIIRQQPKNTV</sequence>
<evidence type="ECO:0000313" key="1">
    <source>
        <dbReference type="EMBL" id="PMB16205.1"/>
    </source>
</evidence>
<evidence type="ECO:0000313" key="2">
    <source>
        <dbReference type="Proteomes" id="UP000235081"/>
    </source>
</evidence>
<dbReference type="Pfam" id="PF06897">
    <property type="entry name" value="DUF1269"/>
    <property type="match status" value="1"/>
</dbReference>
<dbReference type="Proteomes" id="UP000235081">
    <property type="component" value="Unassembled WGS sequence"/>
</dbReference>
<name>A0A2N6L4V3_9CYAN</name>
<dbReference type="AlphaFoldDB" id="A0A2N6L4V3"/>
<reference evidence="1 2" key="1">
    <citation type="submission" date="2017-07" db="EMBL/GenBank/DDBJ databases">
        <title>Genomes of Fischerella (Mastigocladus) sp. strains.</title>
        <authorList>
            <person name="Miller S.R."/>
        </authorList>
    </citation>
    <scope>NUCLEOTIDE SEQUENCE [LARGE SCALE GENOMIC DNA]</scope>
    <source>
        <strain evidence="1 2">CCMEE 5318</strain>
    </source>
</reference>